<accession>A0A4C1TVA7</accession>
<keyword evidence="2" id="KW-1185">Reference proteome</keyword>
<protein>
    <submittedName>
        <fullName evidence="1">Uncharacterized protein</fullName>
    </submittedName>
</protein>
<gene>
    <name evidence="1" type="ORF">EVAR_7821_1</name>
</gene>
<reference evidence="1 2" key="1">
    <citation type="journal article" date="2019" name="Commun. Biol.">
        <title>The bagworm genome reveals a unique fibroin gene that provides high tensile strength.</title>
        <authorList>
            <person name="Kono N."/>
            <person name="Nakamura H."/>
            <person name="Ohtoshi R."/>
            <person name="Tomita M."/>
            <person name="Numata K."/>
            <person name="Arakawa K."/>
        </authorList>
    </citation>
    <scope>NUCLEOTIDE SEQUENCE [LARGE SCALE GENOMIC DNA]</scope>
</reference>
<name>A0A4C1TVA7_EUMVA</name>
<organism evidence="1 2">
    <name type="scientific">Eumeta variegata</name>
    <name type="common">Bagworm moth</name>
    <name type="synonym">Eumeta japonica</name>
    <dbReference type="NCBI Taxonomy" id="151549"/>
    <lineage>
        <taxon>Eukaryota</taxon>
        <taxon>Metazoa</taxon>
        <taxon>Ecdysozoa</taxon>
        <taxon>Arthropoda</taxon>
        <taxon>Hexapoda</taxon>
        <taxon>Insecta</taxon>
        <taxon>Pterygota</taxon>
        <taxon>Neoptera</taxon>
        <taxon>Endopterygota</taxon>
        <taxon>Lepidoptera</taxon>
        <taxon>Glossata</taxon>
        <taxon>Ditrysia</taxon>
        <taxon>Tineoidea</taxon>
        <taxon>Psychidae</taxon>
        <taxon>Oiketicinae</taxon>
        <taxon>Eumeta</taxon>
    </lineage>
</organism>
<evidence type="ECO:0000313" key="1">
    <source>
        <dbReference type="EMBL" id="GBP17828.1"/>
    </source>
</evidence>
<comment type="caution">
    <text evidence="1">The sequence shown here is derived from an EMBL/GenBank/DDBJ whole genome shotgun (WGS) entry which is preliminary data.</text>
</comment>
<evidence type="ECO:0000313" key="2">
    <source>
        <dbReference type="Proteomes" id="UP000299102"/>
    </source>
</evidence>
<dbReference type="Proteomes" id="UP000299102">
    <property type="component" value="Unassembled WGS sequence"/>
</dbReference>
<dbReference type="EMBL" id="BGZK01000091">
    <property type="protein sequence ID" value="GBP17828.1"/>
    <property type="molecule type" value="Genomic_DNA"/>
</dbReference>
<dbReference type="AlphaFoldDB" id="A0A4C1TVA7"/>
<proteinExistence type="predicted"/>
<sequence>MSTVPYIVRDRTVTVTLHRSDTSTDVETVSARPINSGADTGASVYTSQQRLRSISEDFLSPIPSAPFNGTAHRRYTAVLVRPPATSLRLLASTTWLRGFNQLSYSIGINFGNCRRRPAFTRIVRKALTSEITEPFGPLCRNAYGRNPFALRRAALACVAGDFCYAADYDRRTDENTTETSAVGYGVLPGHENR</sequence>